<name>A0A167APY2_9BACL</name>
<dbReference type="RefSeq" id="WP_068661210.1">
    <property type="nucleotide sequence ID" value="NZ_CP017770.1"/>
</dbReference>
<dbReference type="EMBL" id="LSFN01000041">
    <property type="protein sequence ID" value="OAB71296.1"/>
    <property type="molecule type" value="Genomic_DNA"/>
</dbReference>
<keyword evidence="2" id="KW-1185">Reference proteome</keyword>
<dbReference type="Proteomes" id="UP000077134">
    <property type="component" value="Unassembled WGS sequence"/>
</dbReference>
<reference evidence="1 2" key="1">
    <citation type="submission" date="2016-02" db="EMBL/GenBank/DDBJ databases">
        <title>Paenibacillus sp. LPB0068, isolated from Crassostrea gigas.</title>
        <authorList>
            <person name="Shin S.-K."/>
            <person name="Yi H."/>
        </authorList>
    </citation>
    <scope>NUCLEOTIDE SEQUENCE [LARGE SCALE GENOMIC DNA]</scope>
    <source>
        <strain evidence="1 2">LPB0068</strain>
    </source>
</reference>
<dbReference type="KEGG" id="pcx:LPB68_17230"/>
<dbReference type="OrthoDB" id="2989877at2"/>
<accession>A0A167APY2</accession>
<evidence type="ECO:0008006" key="3">
    <source>
        <dbReference type="Google" id="ProtNLM"/>
    </source>
</evidence>
<evidence type="ECO:0000313" key="1">
    <source>
        <dbReference type="EMBL" id="OAB71296.1"/>
    </source>
</evidence>
<comment type="caution">
    <text evidence="1">The sequence shown here is derived from an EMBL/GenBank/DDBJ whole genome shotgun (WGS) entry which is preliminary data.</text>
</comment>
<sequence>MPITISMMRFTTQIHYLVSQGTLNILDGDKDSVLKQLEITNKLGAADVANISLAHLYGISFMTIDQKLVNNIKSMESQLEKIHNIYYTSPRHRAYYT</sequence>
<gene>
    <name evidence="1" type="ORF">PNBC_20100</name>
</gene>
<proteinExistence type="predicted"/>
<evidence type="ECO:0000313" key="2">
    <source>
        <dbReference type="Proteomes" id="UP000077134"/>
    </source>
</evidence>
<protein>
    <recommendedName>
        <fullName evidence="3">PIN domain-containing protein</fullName>
    </recommendedName>
</protein>
<dbReference type="AlphaFoldDB" id="A0A167APY2"/>
<organism evidence="1 2">
    <name type="scientific">Paenibacillus crassostreae</name>
    <dbReference type="NCBI Taxonomy" id="1763538"/>
    <lineage>
        <taxon>Bacteria</taxon>
        <taxon>Bacillati</taxon>
        <taxon>Bacillota</taxon>
        <taxon>Bacilli</taxon>
        <taxon>Bacillales</taxon>
        <taxon>Paenibacillaceae</taxon>
        <taxon>Paenibacillus</taxon>
    </lineage>
</organism>